<feature type="domain" description="PLD phosphodiesterase" evidence="14">
    <location>
        <begin position="411"/>
        <end position="438"/>
    </location>
</feature>
<name>A0A191WJ24_9MICO</name>
<dbReference type="STRING" id="453304.ATC03_18025"/>
<protein>
    <recommendedName>
        <fullName evidence="12">Cardiolipin synthase</fullName>
        <ecNumber evidence="12">2.7.8.-</ecNumber>
    </recommendedName>
</protein>
<evidence type="ECO:0000256" key="9">
    <source>
        <dbReference type="ARBA" id="ARBA00023136"/>
    </source>
</evidence>
<keyword evidence="6" id="KW-0677">Repeat</keyword>
<evidence type="ECO:0000256" key="13">
    <source>
        <dbReference type="SAM" id="Phobius"/>
    </source>
</evidence>
<proteinExistence type="predicted"/>
<dbReference type="SUPFAM" id="SSF56024">
    <property type="entry name" value="Phospholipase D/nuclease"/>
    <property type="match status" value="2"/>
</dbReference>
<dbReference type="Gene3D" id="3.30.870.10">
    <property type="entry name" value="Endonuclease Chain A"/>
    <property type="match status" value="2"/>
</dbReference>
<evidence type="ECO:0000256" key="2">
    <source>
        <dbReference type="ARBA" id="ARBA00022475"/>
    </source>
</evidence>
<dbReference type="InterPro" id="IPR025202">
    <property type="entry name" value="PLD-like_dom"/>
</dbReference>
<keyword evidence="7 13" id="KW-1133">Transmembrane helix</keyword>
<evidence type="ECO:0000256" key="4">
    <source>
        <dbReference type="ARBA" id="ARBA00022679"/>
    </source>
</evidence>
<evidence type="ECO:0000256" key="1">
    <source>
        <dbReference type="ARBA" id="ARBA00004651"/>
    </source>
</evidence>
<dbReference type="Pfam" id="PF13091">
    <property type="entry name" value="PLDc_2"/>
    <property type="match status" value="2"/>
</dbReference>
<dbReference type="GO" id="GO:0032049">
    <property type="term" value="P:cardiolipin biosynthetic process"/>
    <property type="evidence" value="ECO:0007669"/>
    <property type="project" value="UniProtKB-UniRule"/>
</dbReference>
<evidence type="ECO:0000256" key="5">
    <source>
        <dbReference type="ARBA" id="ARBA00022692"/>
    </source>
</evidence>
<dbReference type="GO" id="GO:0008808">
    <property type="term" value="F:cardiolipin synthase activity"/>
    <property type="evidence" value="ECO:0007669"/>
    <property type="project" value="UniProtKB-UniRule"/>
</dbReference>
<dbReference type="OrthoDB" id="9762009at2"/>
<dbReference type="PANTHER" id="PTHR21248">
    <property type="entry name" value="CARDIOLIPIN SYNTHASE"/>
    <property type="match status" value="1"/>
</dbReference>
<reference evidence="15 16" key="1">
    <citation type="journal article" date="2016" name="Int. J. Syst. Evol. Microbiol.">
        <title>Agromyces aureus sp. nov., isolated from the rhizosphere of Salix caprea L. grown in a heavy-metal-contaminated soil.</title>
        <authorList>
            <person name="Corretto E."/>
            <person name="Antonielli L."/>
            <person name="Sessitsch A."/>
            <person name="Compant S."/>
            <person name="Gorfer M."/>
            <person name="Kuffner M."/>
            <person name="Brader G."/>
        </authorList>
    </citation>
    <scope>NUCLEOTIDE SEQUENCE [LARGE SCALE GENOMIC DNA]</scope>
    <source>
        <strain evidence="15 16">AR33</strain>
    </source>
</reference>
<dbReference type="InterPro" id="IPR027379">
    <property type="entry name" value="CLS_N"/>
</dbReference>
<evidence type="ECO:0000256" key="8">
    <source>
        <dbReference type="ARBA" id="ARBA00023098"/>
    </source>
</evidence>
<dbReference type="KEGG" id="agy:ATC03_18025"/>
<keyword evidence="10" id="KW-0594">Phospholipid biosynthesis</keyword>
<dbReference type="NCBIfam" id="TIGR04265">
    <property type="entry name" value="bac_cardiolipin"/>
    <property type="match status" value="1"/>
</dbReference>
<evidence type="ECO:0000256" key="6">
    <source>
        <dbReference type="ARBA" id="ARBA00022737"/>
    </source>
</evidence>
<dbReference type="EC" id="2.7.8.-" evidence="12"/>
<dbReference type="InterPro" id="IPR022924">
    <property type="entry name" value="Cardiolipin_synthase"/>
</dbReference>
<keyword evidence="2" id="KW-1003">Cell membrane</keyword>
<dbReference type="Pfam" id="PF13396">
    <property type="entry name" value="PLDc_N"/>
    <property type="match status" value="1"/>
</dbReference>
<evidence type="ECO:0000256" key="10">
    <source>
        <dbReference type="ARBA" id="ARBA00023209"/>
    </source>
</evidence>
<feature type="domain" description="PLD phosphodiesterase" evidence="14">
    <location>
        <begin position="217"/>
        <end position="244"/>
    </location>
</feature>
<evidence type="ECO:0000256" key="12">
    <source>
        <dbReference type="NCBIfam" id="TIGR04265"/>
    </source>
</evidence>
<feature type="transmembrane region" description="Helical" evidence="13">
    <location>
        <begin position="7"/>
        <end position="28"/>
    </location>
</feature>
<dbReference type="SMART" id="SM00155">
    <property type="entry name" value="PLDc"/>
    <property type="match status" value="2"/>
</dbReference>
<keyword evidence="11" id="KW-1208">Phospholipid metabolism</keyword>
<evidence type="ECO:0000256" key="7">
    <source>
        <dbReference type="ARBA" id="ARBA00022989"/>
    </source>
</evidence>
<sequence length="498" mass="55219">MSTELSTFIGVLLVLADLAIRIAALIIVPRDRKPTAAMAWLLAIFLIPFVGIVLFLLIGNVKLSKRRRAKQAEIDRVLQERASVLAPEPDAAWPAWFATTVEQNRRLGALPAVAGESAELIGDYGASIAAMTADLDTAERYVHVEFYIVAFDDVTKDFFAAMERAVARGVTVRLLLDHVASRRVSVHEATFAELDRIGVQWHFLLPFQPFKGNYERPDLRNHRKLVVVDGRVAYTGSQNLISRDYDSPKNQKRGLMWQELVVRLTGPVVRSVDAVFRSDWYAETDELLDAVGGADAPPAVETPAHADGGAAAASAPLVCQVVPSGPAYEDENNLRLFLSLVASAQERVIITSPYFVPDEAMMYAITSAKLRGLDVQLFVSELGDQGSVWHAQRSYYGALLRAGVRIWLYPAPYILHAKHLSIDDDVAVIGSSNMDIRSFNLNYEISLMVRSASFVADMRQVEQGYRDAGRELTLEEWNREPLSRTFFDGVARLTSALQ</sequence>
<keyword evidence="3" id="KW-0444">Lipid biosynthesis</keyword>
<evidence type="ECO:0000313" key="15">
    <source>
        <dbReference type="EMBL" id="ANJ28320.1"/>
    </source>
</evidence>
<evidence type="ECO:0000313" key="16">
    <source>
        <dbReference type="Proteomes" id="UP000078437"/>
    </source>
</evidence>
<dbReference type="Proteomes" id="UP000078437">
    <property type="component" value="Chromosome"/>
</dbReference>
<keyword evidence="4" id="KW-0808">Transferase</keyword>
<keyword evidence="16" id="KW-1185">Reference proteome</keyword>
<dbReference type="EMBL" id="CP013979">
    <property type="protein sequence ID" value="ANJ28320.1"/>
    <property type="molecule type" value="Genomic_DNA"/>
</dbReference>
<evidence type="ECO:0000256" key="3">
    <source>
        <dbReference type="ARBA" id="ARBA00022516"/>
    </source>
</evidence>
<keyword evidence="5 13" id="KW-0812">Transmembrane</keyword>
<keyword evidence="9 13" id="KW-0472">Membrane</keyword>
<reference evidence="16" key="2">
    <citation type="submission" date="2016-01" db="EMBL/GenBank/DDBJ databases">
        <title>Complete genome sequence of Agromyces aureus AR33T and comparison with related organisms.</title>
        <authorList>
            <person name="Corretto E."/>
            <person name="Antonielli L."/>
            <person name="Sessitsch A."/>
            <person name="Brader G."/>
        </authorList>
    </citation>
    <scope>NUCLEOTIDE SEQUENCE [LARGE SCALE GENOMIC DNA]</scope>
    <source>
        <strain evidence="16">AR33</strain>
    </source>
</reference>
<comment type="subcellular location">
    <subcellularLocation>
        <location evidence="1">Cell membrane</location>
        <topology evidence="1">Multi-pass membrane protein</topology>
    </subcellularLocation>
</comment>
<feature type="transmembrane region" description="Helical" evidence="13">
    <location>
        <begin position="40"/>
        <end position="61"/>
    </location>
</feature>
<evidence type="ECO:0000259" key="14">
    <source>
        <dbReference type="PROSITE" id="PS50035"/>
    </source>
</evidence>
<dbReference type="PROSITE" id="PS50035">
    <property type="entry name" value="PLD"/>
    <property type="match status" value="2"/>
</dbReference>
<dbReference type="PANTHER" id="PTHR21248:SF22">
    <property type="entry name" value="PHOSPHOLIPASE D"/>
    <property type="match status" value="1"/>
</dbReference>
<dbReference type="GO" id="GO:0005886">
    <property type="term" value="C:plasma membrane"/>
    <property type="evidence" value="ECO:0007669"/>
    <property type="project" value="UniProtKB-SubCell"/>
</dbReference>
<evidence type="ECO:0000256" key="11">
    <source>
        <dbReference type="ARBA" id="ARBA00023264"/>
    </source>
</evidence>
<keyword evidence="8" id="KW-0443">Lipid metabolism</keyword>
<dbReference type="InterPro" id="IPR001736">
    <property type="entry name" value="PLipase_D/transphosphatidylase"/>
</dbReference>
<dbReference type="RefSeq" id="WP_067880200.1">
    <property type="nucleotide sequence ID" value="NZ_CP013979.1"/>
</dbReference>
<accession>A0A191WJ24</accession>
<dbReference type="AlphaFoldDB" id="A0A191WJ24"/>
<gene>
    <name evidence="15" type="ORF">ATC03_18025</name>
</gene>
<organism evidence="15 16">
    <name type="scientific">Agromyces aureus</name>
    <dbReference type="NCBI Taxonomy" id="453304"/>
    <lineage>
        <taxon>Bacteria</taxon>
        <taxon>Bacillati</taxon>
        <taxon>Actinomycetota</taxon>
        <taxon>Actinomycetes</taxon>
        <taxon>Micrococcales</taxon>
        <taxon>Microbacteriaceae</taxon>
        <taxon>Agromyces</taxon>
    </lineage>
</organism>